<feature type="compositionally biased region" description="Basic and acidic residues" evidence="8">
    <location>
        <begin position="254"/>
        <end position="265"/>
    </location>
</feature>
<dbReference type="PANTHER" id="PTHR12942">
    <property type="entry name" value="STEP II SPLICING FACTOR SLU7"/>
    <property type="match status" value="1"/>
</dbReference>
<comment type="function">
    <text evidence="7">Involved in pre-mRNA splicing.</text>
</comment>
<feature type="compositionally biased region" description="Basic and acidic residues" evidence="8">
    <location>
        <begin position="442"/>
        <end position="454"/>
    </location>
</feature>
<dbReference type="Proteomes" id="UP001055712">
    <property type="component" value="Unassembled WGS sequence"/>
</dbReference>
<proteinExistence type="inferred from homology"/>
<dbReference type="GO" id="GO:0030628">
    <property type="term" value="F:pre-mRNA 3'-splice site binding"/>
    <property type="evidence" value="ECO:0007669"/>
    <property type="project" value="UniProtKB-UniRule"/>
</dbReference>
<dbReference type="GO" id="GO:0000398">
    <property type="term" value="P:mRNA splicing, via spliceosome"/>
    <property type="evidence" value="ECO:0007669"/>
    <property type="project" value="UniProtKB-UniRule"/>
</dbReference>
<comment type="subcellular location">
    <subcellularLocation>
        <location evidence="1 7">Nucleus</location>
    </subcellularLocation>
</comment>
<keyword evidence="4 7" id="KW-0747">Spliceosome</keyword>
<comment type="caution">
    <text evidence="10">The sequence shown here is derived from an EMBL/GenBank/DDBJ whole genome shotgun (WGS) entry which is preliminary data.</text>
</comment>
<feature type="region of interest" description="Disordered" evidence="8">
    <location>
        <begin position="483"/>
        <end position="553"/>
    </location>
</feature>
<evidence type="ECO:0000256" key="1">
    <source>
        <dbReference type="ARBA" id="ARBA00004123"/>
    </source>
</evidence>
<dbReference type="InterPro" id="IPR039974">
    <property type="entry name" value="Splicing_factor_SLU7"/>
</dbReference>
<evidence type="ECO:0000313" key="11">
    <source>
        <dbReference type="Proteomes" id="UP001055712"/>
    </source>
</evidence>
<evidence type="ECO:0000259" key="9">
    <source>
        <dbReference type="Pfam" id="PF11708"/>
    </source>
</evidence>
<keyword evidence="11" id="KW-1185">Reference proteome</keyword>
<keyword evidence="6 7" id="KW-0539">Nucleus</keyword>
<keyword evidence="5 7" id="KW-0508">mRNA splicing</keyword>
<dbReference type="OrthoDB" id="249612at2759"/>
<sequence>MASATNRGMLSAEERRRQRELEEARKAGLAPAELDEEGKEINPHIPAFMADAPWYLNAGAPSLKHQRNWKDQVTDEMRWYDRGAKVFQANKFRKGACENCGSMSHKTKDCMERPRGKGAKWTNKNIAADEKLEDDFELRTFDAKRDRWNGYNGDEWVKQAERFEKVEAMRAEIRRKELLEKKLAGEVEEEELEGQLAGEEAKIDETEEAGFAKVEKRVRTAGGGSTGSVRNLRIREDTAKYLLNLDTNSAYYDPKSRSMREDPNPGKDPSQKTFYGDNFVRQSGEVGGFKDLNVFAITTHERGQDVHMQAMPSQAELAFQQFKQRKTALEGHSKTDIRAKYGDAAAPISDDIKALQASEAYVEYDAAGRVLRGQEVKAKSRYEEDVMVNNHTAVWGSWWNDGAWGYACCHSTIKQSYCVGAGGKGAAADAAQQLAVNMEAKAAEDEERRKESKLVGHKPAADVWGEAGEDLQLDPAKVAEALARQQQHEKEGREAEERDDRKRKYNSLAGQDVEVTPEEMEAHRLRKQRADDPLSFIDREKEKLKGGDGYDYV</sequence>
<dbReference type="EMBL" id="SIDB01000011">
    <property type="protein sequence ID" value="KAI3426089.1"/>
    <property type="molecule type" value="Genomic_DNA"/>
</dbReference>
<feature type="region of interest" description="Disordered" evidence="8">
    <location>
        <begin position="442"/>
        <end position="461"/>
    </location>
</feature>
<protein>
    <recommendedName>
        <fullName evidence="7">Pre-mRNA-splicing factor SLU7</fullName>
    </recommendedName>
</protein>
<feature type="region of interest" description="Disordered" evidence="8">
    <location>
        <begin position="252"/>
        <end position="273"/>
    </location>
</feature>
<feature type="compositionally biased region" description="Basic and acidic residues" evidence="8">
    <location>
        <begin position="12"/>
        <end position="26"/>
    </location>
</feature>
<evidence type="ECO:0000256" key="8">
    <source>
        <dbReference type="SAM" id="MobiDB-lite"/>
    </source>
</evidence>
<name>A0A9D4YTZ6_CHLVU</name>
<dbReference type="PANTHER" id="PTHR12942:SF2">
    <property type="entry name" value="PRE-MRNA-SPLICING FACTOR SLU7"/>
    <property type="match status" value="1"/>
</dbReference>
<feature type="region of interest" description="Disordered" evidence="8">
    <location>
        <begin position="1"/>
        <end position="41"/>
    </location>
</feature>
<dbReference type="InterPro" id="IPR021715">
    <property type="entry name" value="Slu7_dom"/>
</dbReference>
<gene>
    <name evidence="10" type="ORF">D9Q98_008057</name>
</gene>
<comment type="similarity">
    <text evidence="2 7">Belongs to the SLU7 family.</text>
</comment>
<evidence type="ECO:0000256" key="2">
    <source>
        <dbReference type="ARBA" id="ARBA00007203"/>
    </source>
</evidence>
<evidence type="ECO:0000313" key="10">
    <source>
        <dbReference type="EMBL" id="KAI3426089.1"/>
    </source>
</evidence>
<evidence type="ECO:0000256" key="4">
    <source>
        <dbReference type="ARBA" id="ARBA00022728"/>
    </source>
</evidence>
<reference evidence="10" key="2">
    <citation type="submission" date="2020-11" db="EMBL/GenBank/DDBJ databases">
        <authorList>
            <person name="Cecchin M."/>
            <person name="Marcolungo L."/>
            <person name="Rossato M."/>
            <person name="Girolomoni L."/>
            <person name="Cosentino E."/>
            <person name="Cuine S."/>
            <person name="Li-Beisson Y."/>
            <person name="Delledonne M."/>
            <person name="Ballottari M."/>
        </authorList>
    </citation>
    <scope>NUCLEOTIDE SEQUENCE</scope>
    <source>
        <strain evidence="10">211/11P</strain>
        <tissue evidence="10">Whole cell</tissue>
    </source>
</reference>
<feature type="compositionally biased region" description="Basic and acidic residues" evidence="8">
    <location>
        <begin position="486"/>
        <end position="502"/>
    </location>
</feature>
<organism evidence="10 11">
    <name type="scientific">Chlorella vulgaris</name>
    <name type="common">Green alga</name>
    <dbReference type="NCBI Taxonomy" id="3077"/>
    <lineage>
        <taxon>Eukaryota</taxon>
        <taxon>Viridiplantae</taxon>
        <taxon>Chlorophyta</taxon>
        <taxon>core chlorophytes</taxon>
        <taxon>Trebouxiophyceae</taxon>
        <taxon>Chlorellales</taxon>
        <taxon>Chlorellaceae</taxon>
        <taxon>Chlorella clade</taxon>
        <taxon>Chlorella</taxon>
    </lineage>
</organism>
<accession>A0A9D4YTZ6</accession>
<reference evidence="10" key="1">
    <citation type="journal article" date="2019" name="Plant J.">
        <title>Chlorella vulgaris genome assembly and annotation reveals the molecular basis for metabolic acclimation to high light conditions.</title>
        <authorList>
            <person name="Cecchin M."/>
            <person name="Marcolungo L."/>
            <person name="Rossato M."/>
            <person name="Girolomoni L."/>
            <person name="Cosentino E."/>
            <person name="Cuine S."/>
            <person name="Li-Beisson Y."/>
            <person name="Delledonne M."/>
            <person name="Ballottari M."/>
        </authorList>
    </citation>
    <scope>NUCLEOTIDE SEQUENCE</scope>
    <source>
        <strain evidence="10">211/11P</strain>
    </source>
</reference>
<evidence type="ECO:0000256" key="5">
    <source>
        <dbReference type="ARBA" id="ARBA00023187"/>
    </source>
</evidence>
<feature type="compositionally biased region" description="Basic and acidic residues" evidence="8">
    <location>
        <begin position="520"/>
        <end position="553"/>
    </location>
</feature>
<dbReference type="GO" id="GO:0005681">
    <property type="term" value="C:spliceosomal complex"/>
    <property type="evidence" value="ECO:0007669"/>
    <property type="project" value="UniProtKB-UniRule"/>
</dbReference>
<feature type="domain" description="Pre-mRNA-splicing factor SLU7" evidence="9">
    <location>
        <begin position="140"/>
        <end position="397"/>
    </location>
</feature>
<evidence type="ECO:0000256" key="6">
    <source>
        <dbReference type="ARBA" id="ARBA00023242"/>
    </source>
</evidence>
<evidence type="ECO:0000256" key="3">
    <source>
        <dbReference type="ARBA" id="ARBA00022664"/>
    </source>
</evidence>
<comment type="subunit">
    <text evidence="7">Associated with the spliceosome.</text>
</comment>
<dbReference type="AlphaFoldDB" id="A0A9D4YTZ6"/>
<dbReference type="Pfam" id="PF11708">
    <property type="entry name" value="Slu7"/>
    <property type="match status" value="1"/>
</dbReference>
<evidence type="ECO:0000256" key="7">
    <source>
        <dbReference type="RuleBase" id="RU367071"/>
    </source>
</evidence>
<keyword evidence="3 7" id="KW-0507">mRNA processing</keyword>